<dbReference type="AlphaFoldDB" id="A0A1N6ANL6"/>
<feature type="region of interest" description="Disordered" evidence="1">
    <location>
        <begin position="1"/>
        <end position="36"/>
    </location>
</feature>
<organism evidence="2 3">
    <name type="scientific">Micromonospora cremea</name>
    <dbReference type="NCBI Taxonomy" id="709881"/>
    <lineage>
        <taxon>Bacteria</taxon>
        <taxon>Bacillati</taxon>
        <taxon>Actinomycetota</taxon>
        <taxon>Actinomycetes</taxon>
        <taxon>Micromonosporales</taxon>
        <taxon>Micromonosporaceae</taxon>
        <taxon>Micromonospora</taxon>
    </lineage>
</organism>
<dbReference type="Proteomes" id="UP000185124">
    <property type="component" value="Unassembled WGS sequence"/>
</dbReference>
<name>A0A1N6ANL6_9ACTN</name>
<reference evidence="3" key="1">
    <citation type="submission" date="2016-12" db="EMBL/GenBank/DDBJ databases">
        <authorList>
            <person name="Varghese N."/>
            <person name="Submissions S."/>
        </authorList>
    </citation>
    <scope>NUCLEOTIDE SEQUENCE [LARGE SCALE GENOMIC DNA]</scope>
    <source>
        <strain evidence="3">DSM 45599</strain>
    </source>
</reference>
<dbReference type="EMBL" id="FSQT01000002">
    <property type="protein sequence ID" value="SIN35625.1"/>
    <property type="molecule type" value="Genomic_DNA"/>
</dbReference>
<accession>A0A1N6ANL6</accession>
<protein>
    <submittedName>
        <fullName evidence="2">Uncharacterized protein</fullName>
    </submittedName>
</protein>
<evidence type="ECO:0000256" key="1">
    <source>
        <dbReference type="SAM" id="MobiDB-lite"/>
    </source>
</evidence>
<proteinExistence type="predicted"/>
<gene>
    <name evidence="2" type="ORF">SAMN04489832_5838</name>
</gene>
<evidence type="ECO:0000313" key="3">
    <source>
        <dbReference type="Proteomes" id="UP000185124"/>
    </source>
</evidence>
<evidence type="ECO:0000313" key="2">
    <source>
        <dbReference type="EMBL" id="SIN35625.1"/>
    </source>
</evidence>
<sequence>MCRVDGLGHRRGEVLPADDRDHRPYGDAADEQGDAGEDQIRLGVPAGRPAWIQCSAAEATTAQLKVGVEPPNAPPPRGHVSQRFVNLAAEEVVALLRETVAPNLWKSVLARAGEILDSKGWTHGYSIQSRPRARMRELVNQARERALAWFALRASISSIVVA</sequence>
<feature type="compositionally biased region" description="Basic and acidic residues" evidence="1">
    <location>
        <begin position="1"/>
        <end position="25"/>
    </location>
</feature>
<keyword evidence="3" id="KW-1185">Reference proteome</keyword>